<evidence type="ECO:0000256" key="6">
    <source>
        <dbReference type="ARBA" id="ARBA00023098"/>
    </source>
</evidence>
<keyword evidence="4 10" id="KW-0808">Transferase</keyword>
<keyword evidence="6" id="KW-0443">Lipid metabolism</keyword>
<evidence type="ECO:0000256" key="5">
    <source>
        <dbReference type="ARBA" id="ARBA00022832"/>
    </source>
</evidence>
<dbReference type="GO" id="GO:0005739">
    <property type="term" value="C:mitochondrion"/>
    <property type="evidence" value="ECO:0007669"/>
    <property type="project" value="UniProtKB-SubCell"/>
</dbReference>
<dbReference type="PROSITE" id="PS00737">
    <property type="entry name" value="THIOLASE_2"/>
    <property type="match status" value="1"/>
</dbReference>
<evidence type="ECO:0000256" key="4">
    <source>
        <dbReference type="ARBA" id="ARBA00022679"/>
    </source>
</evidence>
<dbReference type="Gene3D" id="3.40.47.10">
    <property type="match status" value="1"/>
</dbReference>
<dbReference type="Pfam" id="PF00108">
    <property type="entry name" value="Thiolase_N"/>
    <property type="match status" value="1"/>
</dbReference>
<comment type="similarity">
    <text evidence="3 10">Belongs to the thiolase-like superfamily. Thiolase family.</text>
</comment>
<evidence type="ECO:0000256" key="1">
    <source>
        <dbReference type="ARBA" id="ARBA00004173"/>
    </source>
</evidence>
<name>A0A915N3T5_MELJA</name>
<dbReference type="Proteomes" id="UP000887561">
    <property type="component" value="Unplaced"/>
</dbReference>
<evidence type="ECO:0000259" key="12">
    <source>
        <dbReference type="Pfam" id="PF02803"/>
    </source>
</evidence>
<feature type="domain" description="Thiolase N-terminal" evidence="11">
    <location>
        <begin position="89"/>
        <end position="281"/>
    </location>
</feature>
<dbReference type="GO" id="GO:0003988">
    <property type="term" value="F:acetyl-CoA C-acyltransferase activity"/>
    <property type="evidence" value="ECO:0007669"/>
    <property type="project" value="UniProtKB-EC"/>
</dbReference>
<dbReference type="InterPro" id="IPR020617">
    <property type="entry name" value="Thiolase_C"/>
</dbReference>
<dbReference type="PANTHER" id="PTHR18919:SF153">
    <property type="entry name" value="TRIFUNCTIONAL ENZYME SUBUNIT BETA, MITOCHONDRIAL"/>
    <property type="match status" value="1"/>
</dbReference>
<dbReference type="NCBIfam" id="TIGR01930">
    <property type="entry name" value="AcCoA-C-Actrans"/>
    <property type="match status" value="1"/>
</dbReference>
<dbReference type="GO" id="GO:0006635">
    <property type="term" value="P:fatty acid beta-oxidation"/>
    <property type="evidence" value="ECO:0007669"/>
    <property type="project" value="TreeGrafter"/>
</dbReference>
<dbReference type="InterPro" id="IPR020613">
    <property type="entry name" value="Thiolase_CS"/>
</dbReference>
<evidence type="ECO:0000256" key="3">
    <source>
        <dbReference type="ARBA" id="ARBA00010982"/>
    </source>
</evidence>
<evidence type="ECO:0000256" key="8">
    <source>
        <dbReference type="ARBA" id="ARBA00023315"/>
    </source>
</evidence>
<accession>A0A915N3T5</accession>
<keyword evidence="5" id="KW-0276">Fatty acid metabolism</keyword>
<dbReference type="WBParaSite" id="scaffold6871_cov206.g11379">
    <property type="protein sequence ID" value="scaffold6871_cov206.g11379"/>
    <property type="gene ID" value="scaffold6871_cov206.g11379"/>
</dbReference>
<dbReference type="Pfam" id="PF02803">
    <property type="entry name" value="Thiolase_C"/>
    <property type="match status" value="1"/>
</dbReference>
<dbReference type="PANTHER" id="PTHR18919">
    <property type="entry name" value="ACETYL-COA C-ACYLTRANSFERASE"/>
    <property type="match status" value="1"/>
</dbReference>
<keyword evidence="7" id="KW-0496">Mitochondrion</keyword>
<dbReference type="PROSITE" id="PS00099">
    <property type="entry name" value="THIOLASE_3"/>
    <property type="match status" value="1"/>
</dbReference>
<dbReference type="CDD" id="cd00751">
    <property type="entry name" value="thiolase"/>
    <property type="match status" value="1"/>
</dbReference>
<dbReference type="InterPro" id="IPR016039">
    <property type="entry name" value="Thiolase-like"/>
</dbReference>
<evidence type="ECO:0000313" key="13">
    <source>
        <dbReference type="Proteomes" id="UP000887561"/>
    </source>
</evidence>
<keyword evidence="8 10" id="KW-0012">Acyltransferase</keyword>
<evidence type="ECO:0000259" key="11">
    <source>
        <dbReference type="Pfam" id="PF00108"/>
    </source>
</evidence>
<dbReference type="InterPro" id="IPR020610">
    <property type="entry name" value="Thiolase_AS"/>
</dbReference>
<dbReference type="EC" id="2.3.1.16" evidence="9"/>
<evidence type="ECO:0000256" key="7">
    <source>
        <dbReference type="ARBA" id="ARBA00023128"/>
    </source>
</evidence>
<evidence type="ECO:0000256" key="9">
    <source>
        <dbReference type="ARBA" id="ARBA00024073"/>
    </source>
</evidence>
<dbReference type="PIRSF" id="PIRSF000429">
    <property type="entry name" value="Ac-CoA_Ac_transf"/>
    <property type="match status" value="1"/>
</dbReference>
<dbReference type="InterPro" id="IPR020616">
    <property type="entry name" value="Thiolase_N"/>
</dbReference>
<evidence type="ECO:0000256" key="10">
    <source>
        <dbReference type="RuleBase" id="RU003557"/>
    </source>
</evidence>
<reference evidence="14" key="1">
    <citation type="submission" date="2022-11" db="UniProtKB">
        <authorList>
            <consortium name="WormBaseParasite"/>
        </authorList>
    </citation>
    <scope>IDENTIFICATION</scope>
</reference>
<comment type="subcellular location">
    <subcellularLocation>
        <location evidence="1">Mitochondrion</location>
    </subcellularLocation>
</comment>
<dbReference type="AlphaFoldDB" id="A0A915N3T5"/>
<evidence type="ECO:0000256" key="2">
    <source>
        <dbReference type="ARBA" id="ARBA00005005"/>
    </source>
</evidence>
<sequence>MILSKSSNLFKNNFLKTVLVSNASVVTQQQSQTRPNVVLIDAVRTPFVVSNTVFRELLAVDLQRHALRALVDRTNVPFEDIGHIICGQIPCNTVTLACISSAISTQNIASMITNGYLKAGIAGGVELLSDFPVRYNRKARLSMIDFQRAKKLDAKLKYGFKMLANWFTPELPAVSEFTTGEVMGNSGDRLAAAFYDFAIRSHTFAEKATKENKLTDVVPMFVPYGPKKGQTVLTDNGIRVSTKEQMAKLKAAFIKPHGTVTAGNSSYLTDGASAALISSESYALQKGYKPKAFIRETMFVAQDPKDQLLLSPAYVIPKLLDKAGLKLQDVDVFEIHEAFAGQLLANLKALDSDWFCQNYMKRNTKFGTLPMEKLNLWGGSLSLGHPFGATGVRLLAHAANRLKDEGGRYAVIAACAAGGHGVGMLVEAYK</sequence>
<protein>
    <recommendedName>
        <fullName evidence="9">acetyl-CoA C-acyltransferase</fullName>
        <ecNumber evidence="9">2.3.1.16</ecNumber>
    </recommendedName>
</protein>
<dbReference type="InterPro" id="IPR002155">
    <property type="entry name" value="Thiolase"/>
</dbReference>
<feature type="domain" description="Thiolase C-terminal" evidence="12">
    <location>
        <begin position="289"/>
        <end position="427"/>
    </location>
</feature>
<dbReference type="SUPFAM" id="SSF53901">
    <property type="entry name" value="Thiolase-like"/>
    <property type="match status" value="1"/>
</dbReference>
<keyword evidence="13" id="KW-1185">Reference proteome</keyword>
<evidence type="ECO:0000313" key="14">
    <source>
        <dbReference type="WBParaSite" id="scaffold6871_cov206.g11379"/>
    </source>
</evidence>
<comment type="pathway">
    <text evidence="2">Lipid metabolism; fatty acid beta-oxidation.</text>
</comment>
<organism evidence="13 14">
    <name type="scientific">Meloidogyne javanica</name>
    <name type="common">Root-knot nematode worm</name>
    <dbReference type="NCBI Taxonomy" id="6303"/>
    <lineage>
        <taxon>Eukaryota</taxon>
        <taxon>Metazoa</taxon>
        <taxon>Ecdysozoa</taxon>
        <taxon>Nematoda</taxon>
        <taxon>Chromadorea</taxon>
        <taxon>Rhabditida</taxon>
        <taxon>Tylenchina</taxon>
        <taxon>Tylenchomorpha</taxon>
        <taxon>Tylenchoidea</taxon>
        <taxon>Meloidogynidae</taxon>
        <taxon>Meloidogyninae</taxon>
        <taxon>Meloidogyne</taxon>
        <taxon>Meloidogyne incognita group</taxon>
    </lineage>
</organism>
<proteinExistence type="inferred from homology"/>